<comment type="caution">
    <text evidence="1">The sequence shown here is derived from an EMBL/GenBank/DDBJ whole genome shotgun (WGS) entry which is preliminary data.</text>
</comment>
<gene>
    <name evidence="1" type="ORF">DES32_1883</name>
</gene>
<evidence type="ECO:0000313" key="2">
    <source>
        <dbReference type="Proteomes" id="UP000256900"/>
    </source>
</evidence>
<organism evidence="1 2">
    <name type="scientific">Methylovirgula ligni</name>
    <dbReference type="NCBI Taxonomy" id="569860"/>
    <lineage>
        <taxon>Bacteria</taxon>
        <taxon>Pseudomonadati</taxon>
        <taxon>Pseudomonadota</taxon>
        <taxon>Alphaproteobacteria</taxon>
        <taxon>Hyphomicrobiales</taxon>
        <taxon>Beijerinckiaceae</taxon>
        <taxon>Methylovirgula</taxon>
    </lineage>
</organism>
<protein>
    <submittedName>
        <fullName evidence="1">Uncharacterized protein</fullName>
    </submittedName>
</protein>
<dbReference type="EMBL" id="QUMO01000003">
    <property type="protein sequence ID" value="REF85847.1"/>
    <property type="molecule type" value="Genomic_DNA"/>
</dbReference>
<name>A0A3D9YTA0_9HYPH</name>
<dbReference type="AlphaFoldDB" id="A0A3D9YTA0"/>
<keyword evidence="2" id="KW-1185">Reference proteome</keyword>
<reference evidence="1 2" key="1">
    <citation type="submission" date="2018-08" db="EMBL/GenBank/DDBJ databases">
        <title>Genomic Encyclopedia of Type Strains, Phase IV (KMG-IV): sequencing the most valuable type-strain genomes for metagenomic binning, comparative biology and taxonomic classification.</title>
        <authorList>
            <person name="Goeker M."/>
        </authorList>
    </citation>
    <scope>NUCLEOTIDE SEQUENCE [LARGE SCALE GENOMIC DNA]</scope>
    <source>
        <strain evidence="1 2">BW863</strain>
    </source>
</reference>
<dbReference type="Proteomes" id="UP000256900">
    <property type="component" value="Unassembled WGS sequence"/>
</dbReference>
<evidence type="ECO:0000313" key="1">
    <source>
        <dbReference type="EMBL" id="REF85847.1"/>
    </source>
</evidence>
<accession>A0A3D9YTA0</accession>
<proteinExistence type="predicted"/>
<sequence length="43" mass="4648">MFALPSIVCASSWHHESVFIAFSGKFAPFSSFGSAALWVGTLR</sequence>